<reference evidence="5" key="1">
    <citation type="journal article" date="2014" name="Int. J. Syst. Evol. Microbiol.">
        <title>Complete genome sequence of Corynebacterium casei LMG S-19264T (=DSM 44701T), isolated from a smear-ripened cheese.</title>
        <authorList>
            <consortium name="US DOE Joint Genome Institute (JGI-PGF)"/>
            <person name="Walter F."/>
            <person name="Albersmeier A."/>
            <person name="Kalinowski J."/>
            <person name="Ruckert C."/>
        </authorList>
    </citation>
    <scope>NUCLEOTIDE SEQUENCE</scope>
    <source>
        <strain evidence="5">JCM 3090</strain>
    </source>
</reference>
<evidence type="ECO:0000256" key="1">
    <source>
        <dbReference type="ARBA" id="ARBA00023015"/>
    </source>
</evidence>
<dbReference type="EMBL" id="BMQB01000003">
    <property type="protein sequence ID" value="GGJ88938.1"/>
    <property type="molecule type" value="Genomic_DNA"/>
</dbReference>
<dbReference type="InterPro" id="IPR028978">
    <property type="entry name" value="Chorismate_lyase_/UTRA_dom_sf"/>
</dbReference>
<evidence type="ECO:0000259" key="4">
    <source>
        <dbReference type="PROSITE" id="PS50949"/>
    </source>
</evidence>
<dbReference type="InterPro" id="IPR036388">
    <property type="entry name" value="WH-like_DNA-bd_sf"/>
</dbReference>
<reference evidence="5" key="2">
    <citation type="submission" date="2020-09" db="EMBL/GenBank/DDBJ databases">
        <authorList>
            <person name="Sun Q."/>
            <person name="Ohkuma M."/>
        </authorList>
    </citation>
    <scope>NUCLEOTIDE SEQUENCE</scope>
    <source>
        <strain evidence="5">JCM 3090</strain>
    </source>
</reference>
<feature type="domain" description="HTH gntR-type" evidence="4">
    <location>
        <begin position="9"/>
        <end position="77"/>
    </location>
</feature>
<dbReference type="GO" id="GO:0003700">
    <property type="term" value="F:DNA-binding transcription factor activity"/>
    <property type="evidence" value="ECO:0007669"/>
    <property type="project" value="InterPro"/>
</dbReference>
<evidence type="ECO:0000313" key="6">
    <source>
        <dbReference type="Proteomes" id="UP000649739"/>
    </source>
</evidence>
<name>A0A8J3B1W9_9ACTN</name>
<dbReference type="InterPro" id="IPR000524">
    <property type="entry name" value="Tscrpt_reg_HTH_GntR"/>
</dbReference>
<evidence type="ECO:0000313" key="5">
    <source>
        <dbReference type="EMBL" id="GGJ88938.1"/>
    </source>
</evidence>
<dbReference type="Pfam" id="PF07702">
    <property type="entry name" value="UTRA"/>
    <property type="match status" value="1"/>
</dbReference>
<dbReference type="PANTHER" id="PTHR44846:SF17">
    <property type="entry name" value="GNTR-FAMILY TRANSCRIPTIONAL REGULATOR"/>
    <property type="match status" value="1"/>
</dbReference>
<dbReference type="SUPFAM" id="SSF64288">
    <property type="entry name" value="Chorismate lyase-like"/>
    <property type="match status" value="1"/>
</dbReference>
<dbReference type="Pfam" id="PF00392">
    <property type="entry name" value="GntR"/>
    <property type="match status" value="1"/>
</dbReference>
<proteinExistence type="predicted"/>
<organism evidence="5 6">
    <name type="scientific">Pilimelia anulata</name>
    <dbReference type="NCBI Taxonomy" id="53371"/>
    <lineage>
        <taxon>Bacteria</taxon>
        <taxon>Bacillati</taxon>
        <taxon>Actinomycetota</taxon>
        <taxon>Actinomycetes</taxon>
        <taxon>Micromonosporales</taxon>
        <taxon>Micromonosporaceae</taxon>
        <taxon>Pilimelia</taxon>
    </lineage>
</organism>
<dbReference type="PANTHER" id="PTHR44846">
    <property type="entry name" value="MANNOSYL-D-GLYCERATE TRANSPORT/METABOLISM SYSTEM REPRESSOR MNGR-RELATED"/>
    <property type="match status" value="1"/>
</dbReference>
<evidence type="ECO:0000256" key="3">
    <source>
        <dbReference type="ARBA" id="ARBA00023163"/>
    </source>
</evidence>
<protein>
    <submittedName>
        <fullName evidence="5">Transcriptional regulator</fullName>
    </submittedName>
</protein>
<comment type="caution">
    <text evidence="5">The sequence shown here is derived from an EMBL/GenBank/DDBJ whole genome shotgun (WGS) entry which is preliminary data.</text>
</comment>
<accession>A0A8J3B1W9</accession>
<dbReference type="CDD" id="cd07377">
    <property type="entry name" value="WHTH_GntR"/>
    <property type="match status" value="1"/>
</dbReference>
<dbReference type="AlphaFoldDB" id="A0A8J3B1W9"/>
<dbReference type="Proteomes" id="UP000649739">
    <property type="component" value="Unassembled WGS sequence"/>
</dbReference>
<dbReference type="GO" id="GO:0003677">
    <property type="term" value="F:DNA binding"/>
    <property type="evidence" value="ECO:0007669"/>
    <property type="project" value="UniProtKB-KW"/>
</dbReference>
<dbReference type="InterPro" id="IPR036390">
    <property type="entry name" value="WH_DNA-bd_sf"/>
</dbReference>
<dbReference type="Gene3D" id="3.40.1410.10">
    <property type="entry name" value="Chorismate lyase-like"/>
    <property type="match status" value="1"/>
</dbReference>
<dbReference type="InterPro" id="IPR050679">
    <property type="entry name" value="Bact_HTH_transcr_reg"/>
</dbReference>
<dbReference type="PRINTS" id="PR00035">
    <property type="entry name" value="HTHGNTR"/>
</dbReference>
<sequence length="272" mass="30061">MTLSHADPRPLYQQLAAVLRDQIRAGELAPGARLPTEAVLSQTYDASRNTVRDAIDVLRREGLVESRQGRGAWVRQSRLAVVRKLPERYRWEKERARNDEGVRATTGATEHDTGLKVDDLVFTSTYDSSGATDELAELFGVPAGTQLLRRSYTTRYRDERAPLGVSQSYLVYAAVAGNPDLLDANNEPWPGGTLHQLSTVGIEVDHIVDEVSARPPSAEEMTALGLPEGTPVIATRKTSFDIHGRVVEVSDIVQAGDRAKIRFTSQLNRWET</sequence>
<evidence type="ECO:0000256" key="2">
    <source>
        <dbReference type="ARBA" id="ARBA00023125"/>
    </source>
</evidence>
<keyword evidence="3" id="KW-0804">Transcription</keyword>
<keyword evidence="6" id="KW-1185">Reference proteome</keyword>
<keyword evidence="1" id="KW-0805">Transcription regulation</keyword>
<keyword evidence="2" id="KW-0238">DNA-binding</keyword>
<dbReference type="SMART" id="SM00866">
    <property type="entry name" value="UTRA"/>
    <property type="match status" value="1"/>
</dbReference>
<gene>
    <name evidence="5" type="ORF">GCM10010123_18140</name>
</gene>
<dbReference type="InterPro" id="IPR011663">
    <property type="entry name" value="UTRA"/>
</dbReference>
<dbReference type="PROSITE" id="PS50949">
    <property type="entry name" value="HTH_GNTR"/>
    <property type="match status" value="1"/>
</dbReference>
<dbReference type="GO" id="GO:0045892">
    <property type="term" value="P:negative regulation of DNA-templated transcription"/>
    <property type="evidence" value="ECO:0007669"/>
    <property type="project" value="TreeGrafter"/>
</dbReference>
<dbReference type="SUPFAM" id="SSF46785">
    <property type="entry name" value="Winged helix' DNA-binding domain"/>
    <property type="match status" value="1"/>
</dbReference>
<dbReference type="SMART" id="SM00345">
    <property type="entry name" value="HTH_GNTR"/>
    <property type="match status" value="1"/>
</dbReference>
<dbReference type="Gene3D" id="1.10.10.10">
    <property type="entry name" value="Winged helix-like DNA-binding domain superfamily/Winged helix DNA-binding domain"/>
    <property type="match status" value="1"/>
</dbReference>